<evidence type="ECO:0000313" key="1">
    <source>
        <dbReference type="EMBL" id="GIJ66704.1"/>
    </source>
</evidence>
<dbReference type="PANTHER" id="PTHR34853">
    <property type="match status" value="1"/>
</dbReference>
<sequence length="369" mass="38476">MIPSEDPFYAPVADPGPPGGLLRARRVTLALETAVDAHQVVYASTGARGQAIAVSGTVLVPATARPGPGPRPIVSYGVGVHGLSRDAAPGHLMLHGREAEVALLDPLLARGWAVAVTDGDGHGMPGPHTYGAGLPGGHAMLDIVRAARGLTADLDRDAPVLLWGYSEGGRNACWAAELQPGYAPDLDVRGVAAGGVPADLRAVAEAIDGGPFSGLGLAVVVGLAHAHRDPALDAVLTADGRRAADLAAQRDVVGLIVEHPEPLRHHTGRDNAWEDPAWSVLLERERNGQRRPGVAVYLYHVPDDEIVPYAVGRRLHGAYLALGADVTWTDVPTTDHLTGAFAGSGDAVRWLADQLIATSRSKKALLRTS</sequence>
<dbReference type="AlphaFoldDB" id="A0A8J3ZMV0"/>
<dbReference type="PANTHER" id="PTHR34853:SF1">
    <property type="entry name" value="LIPASE 5"/>
    <property type="match status" value="1"/>
</dbReference>
<name>A0A8J3ZMV0_9ACTN</name>
<dbReference type="Gene3D" id="1.10.260.130">
    <property type="match status" value="1"/>
</dbReference>
<dbReference type="SUPFAM" id="SSF53474">
    <property type="entry name" value="alpha/beta-Hydrolases"/>
    <property type="match status" value="1"/>
</dbReference>
<protein>
    <submittedName>
        <fullName evidence="1">Lipase</fullName>
    </submittedName>
</protein>
<gene>
    <name evidence="1" type="ORF">Voc01_016210</name>
</gene>
<dbReference type="GO" id="GO:0004806">
    <property type="term" value="F:triacylglycerol lipase activity"/>
    <property type="evidence" value="ECO:0007669"/>
    <property type="project" value="InterPro"/>
</dbReference>
<dbReference type="Pfam" id="PF03583">
    <property type="entry name" value="LIP"/>
    <property type="match status" value="1"/>
</dbReference>
<proteinExistence type="predicted"/>
<dbReference type="PIRSF" id="PIRSF029171">
    <property type="entry name" value="Esterase_LipA"/>
    <property type="match status" value="1"/>
</dbReference>
<dbReference type="GO" id="GO:0016042">
    <property type="term" value="P:lipid catabolic process"/>
    <property type="evidence" value="ECO:0007669"/>
    <property type="project" value="InterPro"/>
</dbReference>
<reference evidence="1" key="1">
    <citation type="submission" date="2021-01" db="EMBL/GenBank/DDBJ databases">
        <title>Whole genome shotgun sequence of Virgisporangium ochraceum NBRC 16418.</title>
        <authorList>
            <person name="Komaki H."/>
            <person name="Tamura T."/>
        </authorList>
    </citation>
    <scope>NUCLEOTIDE SEQUENCE</scope>
    <source>
        <strain evidence="1">NBRC 16418</strain>
    </source>
</reference>
<dbReference type="Proteomes" id="UP000635606">
    <property type="component" value="Unassembled WGS sequence"/>
</dbReference>
<dbReference type="InterPro" id="IPR029058">
    <property type="entry name" value="AB_hydrolase_fold"/>
</dbReference>
<dbReference type="RefSeq" id="WP_203926672.1">
    <property type="nucleotide sequence ID" value="NZ_BOPH01000020.1"/>
</dbReference>
<accession>A0A8J3ZMV0</accession>
<keyword evidence="2" id="KW-1185">Reference proteome</keyword>
<dbReference type="EMBL" id="BOPH01000020">
    <property type="protein sequence ID" value="GIJ66704.1"/>
    <property type="molecule type" value="Genomic_DNA"/>
</dbReference>
<organism evidence="1 2">
    <name type="scientific">Virgisporangium ochraceum</name>
    <dbReference type="NCBI Taxonomy" id="65505"/>
    <lineage>
        <taxon>Bacteria</taxon>
        <taxon>Bacillati</taxon>
        <taxon>Actinomycetota</taxon>
        <taxon>Actinomycetes</taxon>
        <taxon>Micromonosporales</taxon>
        <taxon>Micromonosporaceae</taxon>
        <taxon>Virgisporangium</taxon>
    </lineage>
</organism>
<evidence type="ECO:0000313" key="2">
    <source>
        <dbReference type="Proteomes" id="UP000635606"/>
    </source>
</evidence>
<dbReference type="InterPro" id="IPR005152">
    <property type="entry name" value="Lipase_secreted"/>
</dbReference>
<comment type="caution">
    <text evidence="1">The sequence shown here is derived from an EMBL/GenBank/DDBJ whole genome shotgun (WGS) entry which is preliminary data.</text>
</comment>
<dbReference type="Gene3D" id="3.40.50.1820">
    <property type="entry name" value="alpha/beta hydrolase"/>
    <property type="match status" value="1"/>
</dbReference>